<accession>A0ABZ2VAY9</accession>
<dbReference type="SUPFAM" id="SSF102546">
    <property type="entry name" value="RbsD-like"/>
    <property type="match status" value="1"/>
</dbReference>
<protein>
    <submittedName>
        <fullName evidence="4">RbsD/FucU family protein</fullName>
    </submittedName>
</protein>
<evidence type="ECO:0000256" key="1">
    <source>
        <dbReference type="ARBA" id="ARBA00000223"/>
    </source>
</evidence>
<evidence type="ECO:0000313" key="5">
    <source>
        <dbReference type="Proteomes" id="UP001440612"/>
    </source>
</evidence>
<comment type="catalytic activity">
    <reaction evidence="3">
        <text>alpha-L-fucose = beta-L-fucose</text>
        <dbReference type="Rhea" id="RHEA:25580"/>
        <dbReference type="ChEBI" id="CHEBI:42548"/>
        <dbReference type="ChEBI" id="CHEBI:42589"/>
        <dbReference type="EC" id="5.1.3.29"/>
    </reaction>
</comment>
<name>A0ABZ2VAY9_9RHOB</name>
<evidence type="ECO:0000256" key="2">
    <source>
        <dbReference type="ARBA" id="ARBA00023235"/>
    </source>
</evidence>
<gene>
    <name evidence="4" type="ORF">AABB29_08505</name>
</gene>
<dbReference type="RefSeq" id="WP_341368739.1">
    <property type="nucleotide sequence ID" value="NZ_CP150951.2"/>
</dbReference>
<dbReference type="Proteomes" id="UP001440612">
    <property type="component" value="Chromosome"/>
</dbReference>
<dbReference type="PANTHER" id="PTHR31690">
    <property type="entry name" value="FUCOSE MUTAROTASE"/>
    <property type="match status" value="1"/>
</dbReference>
<dbReference type="PANTHER" id="PTHR31690:SF4">
    <property type="entry name" value="FUCOSE MUTAROTASE"/>
    <property type="match status" value="1"/>
</dbReference>
<dbReference type="EMBL" id="CP150951">
    <property type="protein sequence ID" value="WZC50637.1"/>
    <property type="molecule type" value="Genomic_DNA"/>
</dbReference>
<dbReference type="InterPro" id="IPR023750">
    <property type="entry name" value="RbsD-like_sf"/>
</dbReference>
<proteinExistence type="predicted"/>
<evidence type="ECO:0000313" key="4">
    <source>
        <dbReference type="EMBL" id="WZC50637.1"/>
    </source>
</evidence>
<organism evidence="4 5">
    <name type="scientific">Yoonia phaeophyticola</name>
    <dbReference type="NCBI Taxonomy" id="3137369"/>
    <lineage>
        <taxon>Bacteria</taxon>
        <taxon>Pseudomonadati</taxon>
        <taxon>Pseudomonadota</taxon>
        <taxon>Alphaproteobacteria</taxon>
        <taxon>Rhodobacterales</taxon>
        <taxon>Paracoccaceae</taxon>
        <taxon>Yoonia</taxon>
    </lineage>
</organism>
<comment type="catalytic activity">
    <reaction evidence="1">
        <text>beta-D-ribopyranose = beta-D-ribofuranose</text>
        <dbReference type="Rhea" id="RHEA:25432"/>
        <dbReference type="ChEBI" id="CHEBI:27476"/>
        <dbReference type="ChEBI" id="CHEBI:47002"/>
        <dbReference type="EC" id="5.4.99.62"/>
    </reaction>
</comment>
<reference evidence="5" key="1">
    <citation type="submission" date="2024-04" db="EMBL/GenBank/DDBJ databases">
        <title>Phylogenomic analyses of a clade within the roseobacter group suggest taxonomic reassignments of species of the genera Aestuariivita, Citreicella, Loktanella, Nautella, Pelagibaca, Ruegeria, Thalassobius, Thiobacimonas and Tropicibacter, and the proposal o.</title>
        <authorList>
            <person name="Jeon C.O."/>
        </authorList>
    </citation>
    <scope>NUCLEOTIDE SEQUENCE [LARGE SCALE GENOMIC DNA]</scope>
    <source>
        <strain evidence="5">BS5-3</strain>
    </source>
</reference>
<dbReference type="Pfam" id="PF05025">
    <property type="entry name" value="RbsD_FucU"/>
    <property type="match status" value="1"/>
</dbReference>
<dbReference type="InterPro" id="IPR050443">
    <property type="entry name" value="RbsD/FucU_mutarotase"/>
</dbReference>
<keyword evidence="2" id="KW-0413">Isomerase</keyword>
<sequence>MTDQEARSVLRNIPPLLSPDLLYVLRAMGHGDMIAIVDANFPAEGLGPRCLRADGANASALLQAVLTVMPLDTYCDDPAICMQVVDAPQTTPEAVADFQQIINTVADAPRAIQSLERFAFYTKAKTAFAVVQTGERRLYGNILLTKGVIG</sequence>
<dbReference type="Gene3D" id="3.40.1650.10">
    <property type="entry name" value="RbsD-like domain"/>
    <property type="match status" value="1"/>
</dbReference>
<dbReference type="InterPro" id="IPR007721">
    <property type="entry name" value="RbsD_FucU"/>
</dbReference>
<evidence type="ECO:0000256" key="3">
    <source>
        <dbReference type="ARBA" id="ARBA00036324"/>
    </source>
</evidence>
<keyword evidence="5" id="KW-1185">Reference proteome</keyword>